<evidence type="ECO:0000259" key="8">
    <source>
        <dbReference type="PROSITE" id="PS50885"/>
    </source>
</evidence>
<dbReference type="PRINTS" id="PR00260">
    <property type="entry name" value="CHEMTRNSDUCR"/>
</dbReference>
<dbReference type="PANTHER" id="PTHR32089:SF112">
    <property type="entry name" value="LYSOZYME-LIKE PROTEIN-RELATED"/>
    <property type="match status" value="1"/>
</dbReference>
<feature type="domain" description="HAMP" evidence="8">
    <location>
        <begin position="111"/>
        <end position="163"/>
    </location>
</feature>
<dbReference type="CDD" id="cd06225">
    <property type="entry name" value="HAMP"/>
    <property type="match status" value="1"/>
</dbReference>
<evidence type="ECO:0000313" key="9">
    <source>
        <dbReference type="EMBL" id="GAA1800863.1"/>
    </source>
</evidence>
<dbReference type="PROSITE" id="PS50111">
    <property type="entry name" value="CHEMOTAXIS_TRANSDUC_2"/>
    <property type="match status" value="1"/>
</dbReference>
<comment type="caution">
    <text evidence="9">The sequence shown here is derived from an EMBL/GenBank/DDBJ whole genome shotgun (WGS) entry which is preliminary data.</text>
</comment>
<evidence type="ECO:0000256" key="1">
    <source>
        <dbReference type="ARBA" id="ARBA00022692"/>
    </source>
</evidence>
<dbReference type="SMART" id="SM00283">
    <property type="entry name" value="MA"/>
    <property type="match status" value="1"/>
</dbReference>
<evidence type="ECO:0000256" key="6">
    <source>
        <dbReference type="SAM" id="Phobius"/>
    </source>
</evidence>
<keyword evidence="6" id="KW-0472">Membrane</keyword>
<accession>A0ABN2LW06</accession>
<evidence type="ECO:0000313" key="10">
    <source>
        <dbReference type="Proteomes" id="UP001500218"/>
    </source>
</evidence>
<evidence type="ECO:0008006" key="11">
    <source>
        <dbReference type="Google" id="ProtNLM"/>
    </source>
</evidence>
<dbReference type="Gene3D" id="1.10.287.950">
    <property type="entry name" value="Methyl-accepting chemotaxis protein"/>
    <property type="match status" value="1"/>
</dbReference>
<organism evidence="9 10">
    <name type="scientific">Luedemannella flava</name>
    <dbReference type="NCBI Taxonomy" id="349316"/>
    <lineage>
        <taxon>Bacteria</taxon>
        <taxon>Bacillati</taxon>
        <taxon>Actinomycetota</taxon>
        <taxon>Actinomycetes</taxon>
        <taxon>Micromonosporales</taxon>
        <taxon>Micromonosporaceae</taxon>
        <taxon>Luedemannella</taxon>
    </lineage>
</organism>
<dbReference type="InterPro" id="IPR004089">
    <property type="entry name" value="MCPsignal_dom"/>
</dbReference>
<feature type="transmembrane region" description="Helical" evidence="6">
    <location>
        <begin position="87"/>
        <end position="108"/>
    </location>
</feature>
<evidence type="ECO:0000256" key="2">
    <source>
        <dbReference type="ARBA" id="ARBA00022989"/>
    </source>
</evidence>
<evidence type="ECO:0000256" key="4">
    <source>
        <dbReference type="ARBA" id="ARBA00029447"/>
    </source>
</evidence>
<dbReference type="Pfam" id="PF00672">
    <property type="entry name" value="HAMP"/>
    <property type="match status" value="1"/>
</dbReference>
<keyword evidence="1 6" id="KW-0812">Transmembrane</keyword>
<dbReference type="PANTHER" id="PTHR32089">
    <property type="entry name" value="METHYL-ACCEPTING CHEMOTAXIS PROTEIN MCPB"/>
    <property type="match status" value="1"/>
</dbReference>
<reference evidence="9 10" key="1">
    <citation type="journal article" date="2019" name="Int. J. Syst. Evol. Microbiol.">
        <title>The Global Catalogue of Microorganisms (GCM) 10K type strain sequencing project: providing services to taxonomists for standard genome sequencing and annotation.</title>
        <authorList>
            <consortium name="The Broad Institute Genomics Platform"/>
            <consortium name="The Broad Institute Genome Sequencing Center for Infectious Disease"/>
            <person name="Wu L."/>
            <person name="Ma J."/>
        </authorList>
    </citation>
    <scope>NUCLEOTIDE SEQUENCE [LARGE SCALE GENOMIC DNA]</scope>
    <source>
        <strain evidence="9 10">JCM 13250</strain>
    </source>
</reference>
<proteinExistence type="inferred from homology"/>
<dbReference type="EMBL" id="BAAALT010000058">
    <property type="protein sequence ID" value="GAA1800863.1"/>
    <property type="molecule type" value="Genomic_DNA"/>
</dbReference>
<evidence type="ECO:0000259" key="7">
    <source>
        <dbReference type="PROSITE" id="PS50111"/>
    </source>
</evidence>
<evidence type="ECO:0000256" key="5">
    <source>
        <dbReference type="PROSITE-ProRule" id="PRU00284"/>
    </source>
</evidence>
<feature type="domain" description="Methyl-accepting transducer" evidence="7">
    <location>
        <begin position="168"/>
        <end position="411"/>
    </location>
</feature>
<dbReference type="SUPFAM" id="SSF58104">
    <property type="entry name" value="Methyl-accepting chemotaxis protein (MCP) signaling domain"/>
    <property type="match status" value="1"/>
</dbReference>
<dbReference type="Pfam" id="PF00015">
    <property type="entry name" value="MCPsignal"/>
    <property type="match status" value="1"/>
</dbReference>
<dbReference type="InterPro" id="IPR003660">
    <property type="entry name" value="HAMP_dom"/>
</dbReference>
<sequence length="427" mass="44051">MSTPTTTSTRASGWFGNRSIGLKVYLSAGIAIVAAAIAGIAGISGINKMNEHFQSLRSIIVEAMPDAASQPAIHNQLVQFESARSTGVTTISVVAGIGVLLSLYFAVWTVRRTMKPLREVSAALVAVADGDLTRSVEVRGTDEVGTIANALNGATTSMREAVDTLARTSSSLAAAADQLGGTTDQITGHVSETGAQADVVAAAAEQVTRNVQTVAAGSEELGASIREIAQNANDAARVASDAVEAAESTNQTVAKLGESSAEIGNVIKTITSIAEQTNLLALNATIEAARAGDAGKGFAVVANEVKELAQETARATEDISHRVSAIQADTSNAVAAIGEISRIIGRINDYQVTIASAVEEQTATTTEMNRSVSEAAVGSSEIASNIASVASVAQLASETSEEWRSSVTELLRMSSEIETLTARFRTA</sequence>
<name>A0ABN2LW06_9ACTN</name>
<protein>
    <recommendedName>
        <fullName evidence="11">Methyl-accepting chemotaxis protein</fullName>
    </recommendedName>
</protein>
<gene>
    <name evidence="9" type="ORF">GCM10009682_23130</name>
</gene>
<dbReference type="RefSeq" id="WP_344129291.1">
    <property type="nucleotide sequence ID" value="NZ_BAAALT010000058.1"/>
</dbReference>
<dbReference type="Proteomes" id="UP001500218">
    <property type="component" value="Unassembled WGS sequence"/>
</dbReference>
<dbReference type="SMART" id="SM00304">
    <property type="entry name" value="HAMP"/>
    <property type="match status" value="1"/>
</dbReference>
<comment type="similarity">
    <text evidence="4">Belongs to the methyl-accepting chemotaxis (MCP) protein family.</text>
</comment>
<evidence type="ECO:0000256" key="3">
    <source>
        <dbReference type="ARBA" id="ARBA00023224"/>
    </source>
</evidence>
<keyword evidence="3 5" id="KW-0807">Transducer</keyword>
<dbReference type="PROSITE" id="PS50885">
    <property type="entry name" value="HAMP"/>
    <property type="match status" value="1"/>
</dbReference>
<dbReference type="InterPro" id="IPR004090">
    <property type="entry name" value="Chemotax_Me-accpt_rcpt"/>
</dbReference>
<keyword evidence="2 6" id="KW-1133">Transmembrane helix</keyword>
<feature type="transmembrane region" description="Helical" evidence="6">
    <location>
        <begin position="24"/>
        <end position="46"/>
    </location>
</feature>
<keyword evidence="10" id="KW-1185">Reference proteome</keyword>